<dbReference type="InterPro" id="IPR019775">
    <property type="entry name" value="WD40_repeat_CS"/>
</dbReference>
<dbReference type="SMART" id="SM00320">
    <property type="entry name" value="WD40"/>
    <property type="match status" value="6"/>
</dbReference>
<evidence type="ECO:0000256" key="3">
    <source>
        <dbReference type="ARBA" id="ARBA00022786"/>
    </source>
</evidence>
<dbReference type="InterPro" id="IPR015943">
    <property type="entry name" value="WD40/YVTN_repeat-like_dom_sf"/>
</dbReference>
<feature type="repeat" description="WD" evidence="4">
    <location>
        <begin position="338"/>
        <end position="379"/>
    </location>
</feature>
<keyword evidence="6" id="KW-0472">Membrane</keyword>
<keyword evidence="1 4" id="KW-0853">WD repeat</keyword>
<dbReference type="AlphaFoldDB" id="A0A937RFU7"/>
<keyword evidence="8" id="KW-1185">Reference proteome</keyword>
<dbReference type="PRINTS" id="PR00320">
    <property type="entry name" value="GPROTEINBRPT"/>
</dbReference>
<dbReference type="GO" id="GO:0000209">
    <property type="term" value="P:protein polyubiquitination"/>
    <property type="evidence" value="ECO:0007669"/>
    <property type="project" value="TreeGrafter"/>
</dbReference>
<feature type="repeat" description="WD" evidence="4">
    <location>
        <begin position="256"/>
        <end position="280"/>
    </location>
</feature>
<dbReference type="InterPro" id="IPR020472">
    <property type="entry name" value="WD40_PAC1"/>
</dbReference>
<keyword evidence="3" id="KW-0833">Ubl conjugation pathway</keyword>
<reference evidence="7" key="1">
    <citation type="submission" date="2020-12" db="EMBL/GenBank/DDBJ databases">
        <title>Genomic characterization of non-nitrogen-fixing Frankia strains.</title>
        <authorList>
            <person name="Carlos-Shanley C."/>
            <person name="Guerra T."/>
            <person name="Hahn D."/>
        </authorList>
    </citation>
    <scope>NUCLEOTIDE SEQUENCE</scope>
    <source>
        <strain evidence="7">CN6</strain>
    </source>
</reference>
<organism evidence="7 8">
    <name type="scientific">Frankia nepalensis</name>
    <dbReference type="NCBI Taxonomy" id="1836974"/>
    <lineage>
        <taxon>Bacteria</taxon>
        <taxon>Bacillati</taxon>
        <taxon>Actinomycetota</taxon>
        <taxon>Actinomycetes</taxon>
        <taxon>Frankiales</taxon>
        <taxon>Frankiaceae</taxon>
        <taxon>Frankia</taxon>
    </lineage>
</organism>
<evidence type="ECO:0000256" key="6">
    <source>
        <dbReference type="SAM" id="Phobius"/>
    </source>
</evidence>
<name>A0A937RFU7_9ACTN</name>
<proteinExistence type="predicted"/>
<evidence type="ECO:0000256" key="4">
    <source>
        <dbReference type="PROSITE-ProRule" id="PRU00221"/>
    </source>
</evidence>
<protein>
    <submittedName>
        <fullName evidence="7">WD40 repeat domain-containing protein</fullName>
    </submittedName>
</protein>
<feature type="transmembrane region" description="Helical" evidence="6">
    <location>
        <begin position="55"/>
        <end position="78"/>
    </location>
</feature>
<keyword evidence="2" id="KW-0677">Repeat</keyword>
<dbReference type="PANTHER" id="PTHR15622:SF2">
    <property type="entry name" value="U4_U6 SMALL NUCLEAR RIBONUCLEOPROTEIN PRP4"/>
    <property type="match status" value="1"/>
</dbReference>
<dbReference type="PROSITE" id="PS00678">
    <property type="entry name" value="WD_REPEATS_1"/>
    <property type="match status" value="2"/>
</dbReference>
<evidence type="ECO:0000313" key="8">
    <source>
        <dbReference type="Proteomes" id="UP000604475"/>
    </source>
</evidence>
<dbReference type="PROSITE" id="PS50294">
    <property type="entry name" value="WD_REPEATS_REGION"/>
    <property type="match status" value="5"/>
</dbReference>
<dbReference type="PROSITE" id="PS50082">
    <property type="entry name" value="WD_REPEATS_2"/>
    <property type="match status" value="5"/>
</dbReference>
<sequence length="414" mass="42267">MPAPPAYGWTGSGPAPWQYPPETGAWTSGHPTQVPADQGQQAPQRRQPRLGRAGFVLLVLLVCVLLGAAATGLTILVAGDDEGPTAAEALTAAPPTLAAQLPADPDGARTVYAVAFSDDGERLAVADGGRSIDYSGQAAIRLWKLDGSGSPVEIGRQAASGPDWFGVAFAPDLNTVAVGAVNTVLLDTSNPARTILLTRPFGQHADVGQVAAFSPDGETLAIANSDGTTRLWDVADRADPKLAGEAFGGGAKALGLAFSPDGKTLAVGDADSEVHLWDVSDPTHPTGLGDSLDGHASGVWDVAFSPDGKTLATAGGDSTVRLWDVTDLARPAPVGAPLTGPVGGVLAVGFSPDGTVLVGHGSDNTVHLWNVTDRANVVALGQPLPDQWGATFSPDGSTLATVGTDNSVRLWRLR</sequence>
<evidence type="ECO:0000256" key="5">
    <source>
        <dbReference type="SAM" id="MobiDB-lite"/>
    </source>
</evidence>
<feature type="region of interest" description="Disordered" evidence="5">
    <location>
        <begin position="1"/>
        <end position="46"/>
    </location>
</feature>
<evidence type="ECO:0000256" key="2">
    <source>
        <dbReference type="ARBA" id="ARBA00022737"/>
    </source>
</evidence>
<keyword evidence="6" id="KW-0812">Transmembrane</keyword>
<dbReference type="Pfam" id="PF00400">
    <property type="entry name" value="WD40"/>
    <property type="match status" value="5"/>
</dbReference>
<feature type="repeat" description="WD" evidence="4">
    <location>
        <begin position="392"/>
        <end position="414"/>
    </location>
</feature>
<accession>A0A937RFU7</accession>
<feature type="compositionally biased region" description="Low complexity" evidence="5">
    <location>
        <begin position="35"/>
        <end position="46"/>
    </location>
</feature>
<keyword evidence="6" id="KW-1133">Transmembrane helix</keyword>
<dbReference type="Gene3D" id="2.130.10.10">
    <property type="entry name" value="YVTN repeat-like/Quinoprotein amine dehydrogenase"/>
    <property type="match status" value="2"/>
</dbReference>
<comment type="caution">
    <text evidence="7">The sequence shown here is derived from an EMBL/GenBank/DDBJ whole genome shotgun (WGS) entry which is preliminary data.</text>
</comment>
<feature type="repeat" description="WD" evidence="4">
    <location>
        <begin position="292"/>
        <end position="325"/>
    </location>
</feature>
<feature type="repeat" description="WD" evidence="4">
    <location>
        <begin position="201"/>
        <end position="234"/>
    </location>
</feature>
<dbReference type="InterPro" id="IPR001680">
    <property type="entry name" value="WD40_rpt"/>
</dbReference>
<evidence type="ECO:0000313" key="7">
    <source>
        <dbReference type="EMBL" id="MBL7631416.1"/>
    </source>
</evidence>
<dbReference type="PANTHER" id="PTHR15622">
    <property type="entry name" value="WD40 REPEAT PROTEIN"/>
    <property type="match status" value="1"/>
</dbReference>
<dbReference type="CDD" id="cd00200">
    <property type="entry name" value="WD40"/>
    <property type="match status" value="1"/>
</dbReference>
<dbReference type="SUPFAM" id="SSF50978">
    <property type="entry name" value="WD40 repeat-like"/>
    <property type="match status" value="1"/>
</dbReference>
<dbReference type="EMBL" id="JAEACQ010000270">
    <property type="protein sequence ID" value="MBL7631416.1"/>
    <property type="molecule type" value="Genomic_DNA"/>
</dbReference>
<dbReference type="InterPro" id="IPR051983">
    <property type="entry name" value="WSB_SOCS-box_domain"/>
</dbReference>
<gene>
    <name evidence="7" type="ORF">I7412_30500</name>
</gene>
<evidence type="ECO:0000256" key="1">
    <source>
        <dbReference type="ARBA" id="ARBA00022574"/>
    </source>
</evidence>
<dbReference type="InterPro" id="IPR036322">
    <property type="entry name" value="WD40_repeat_dom_sf"/>
</dbReference>
<dbReference type="Proteomes" id="UP000604475">
    <property type="component" value="Unassembled WGS sequence"/>
</dbReference>
<dbReference type="RefSeq" id="WP_203005871.1">
    <property type="nucleotide sequence ID" value="NZ_JADWYU010000215.1"/>
</dbReference>